<keyword evidence="1" id="KW-0472">Membrane</keyword>
<accession>A0A1B3SLC5</accession>
<dbReference type="EMBL" id="CP017015">
    <property type="protein sequence ID" value="AOG60723.1"/>
    <property type="molecule type" value="Genomic_DNA"/>
</dbReference>
<evidence type="ECO:0000313" key="2">
    <source>
        <dbReference type="EMBL" id="AOG60723.1"/>
    </source>
</evidence>
<evidence type="ECO:0000256" key="1">
    <source>
        <dbReference type="SAM" id="Phobius"/>
    </source>
</evidence>
<dbReference type="OrthoDB" id="397686at2"/>
<proteinExistence type="predicted"/>
<reference evidence="2 3" key="1">
    <citation type="submission" date="2016-08" db="EMBL/GenBank/DDBJ databases">
        <title>Complete genome sequence of Spiroplasma helicoides TABS-2 (DSM 22551).</title>
        <authorList>
            <person name="Shen W.-Y."/>
            <person name="Lo W.-S."/>
            <person name="Lai Y.-C."/>
            <person name="Kuo C.-H."/>
        </authorList>
    </citation>
    <scope>NUCLEOTIDE SEQUENCE [LARGE SCALE GENOMIC DNA]</scope>
    <source>
        <strain evidence="2 3">TABS-2</strain>
    </source>
</reference>
<keyword evidence="1" id="KW-0812">Transmembrane</keyword>
<dbReference type="KEGG" id="shj:SHELI_v1c07740"/>
<dbReference type="STRING" id="216938.SHELI_v1c07740"/>
<protein>
    <submittedName>
        <fullName evidence="2">Uncharacterized protein</fullName>
    </submittedName>
</protein>
<sequence>MYYGRVLKYYLANNVKVSSDTINYIENWIKENLSTTNTYSNALLEQNLIASSLTISAYGATSDQEFFAESFAKWMLTPNDKKNLSWELYNTFFTQVFPALIKEGKVADDAEIEIKKIVELNTNKNSYNLSLGAKPTDGIDSLEYAGDIIGWQNTNYYKSAATSILEQVLSISNSLYYRNSISNYLKSQNGNNTLQDSISNWMYSSYIKASDESIKSFKDYNSNHFSSFESLDTFLQEKTVDKVGNKRIWLSDMYKSIEETYSKSIPTDKNNEYISSWTNDTTISLENVTLELYNYLYSLIGNEEWITKIIYGLVISPDDPLKSDTNEDMTGVLGYTATTAGELTAGGYTTVNSYIVICGSGLLIKDYNYQYKQGWFSSPTQFHVLVHEMGHAMDAFAAKVNDVRNLKNTQESNYSDLYPGEYFGTEVNKKSESTPVSKKESFTYVIGSVIGIMIAAGVIILGFALYKRSKGVRRA</sequence>
<dbReference type="Proteomes" id="UP000094378">
    <property type="component" value="Chromosome"/>
</dbReference>
<feature type="transmembrane region" description="Helical" evidence="1">
    <location>
        <begin position="442"/>
        <end position="466"/>
    </location>
</feature>
<keyword evidence="3" id="KW-1185">Reference proteome</keyword>
<gene>
    <name evidence="2" type="ORF">SHELI_v1c07740</name>
</gene>
<organism evidence="2 3">
    <name type="scientific">Spiroplasma helicoides</name>
    <dbReference type="NCBI Taxonomy" id="216938"/>
    <lineage>
        <taxon>Bacteria</taxon>
        <taxon>Bacillati</taxon>
        <taxon>Mycoplasmatota</taxon>
        <taxon>Mollicutes</taxon>
        <taxon>Entomoplasmatales</taxon>
        <taxon>Spiroplasmataceae</taxon>
        <taxon>Spiroplasma</taxon>
    </lineage>
</organism>
<name>A0A1B3SLC5_9MOLU</name>
<dbReference type="AlphaFoldDB" id="A0A1B3SLC5"/>
<keyword evidence="1" id="KW-1133">Transmembrane helix</keyword>
<evidence type="ECO:0000313" key="3">
    <source>
        <dbReference type="Proteomes" id="UP000094378"/>
    </source>
</evidence>